<sequence>MGIENLLSNATEISFGILFVSLFVWVMKKNDEREKRYNVQLEDKTRVIAEQQSFIAKQSEMMGNISNTVKETSETIKKVSEEIHDIKVKIER</sequence>
<dbReference type="Proteomes" id="UP000674938">
    <property type="component" value="Unassembled WGS sequence"/>
</dbReference>
<gene>
    <name evidence="2" type="ORF">I6N95_09540</name>
</gene>
<proteinExistence type="predicted"/>
<keyword evidence="1" id="KW-1133">Transmembrane helix</keyword>
<dbReference type="RefSeq" id="WP_209527012.1">
    <property type="nucleotide sequence ID" value="NZ_JAEEGA010000005.1"/>
</dbReference>
<keyword evidence="3" id="KW-1185">Reference proteome</keyword>
<organism evidence="2 3">
    <name type="scientific">Vagococcus allomyrinae</name>
    <dbReference type="NCBI Taxonomy" id="2794353"/>
    <lineage>
        <taxon>Bacteria</taxon>
        <taxon>Bacillati</taxon>
        <taxon>Bacillota</taxon>
        <taxon>Bacilli</taxon>
        <taxon>Lactobacillales</taxon>
        <taxon>Enterococcaceae</taxon>
        <taxon>Vagococcus</taxon>
    </lineage>
</organism>
<comment type="caution">
    <text evidence="2">The sequence shown here is derived from an EMBL/GenBank/DDBJ whole genome shotgun (WGS) entry which is preliminary data.</text>
</comment>
<evidence type="ECO:0000313" key="2">
    <source>
        <dbReference type="EMBL" id="MBP1041248.1"/>
    </source>
</evidence>
<evidence type="ECO:0008006" key="4">
    <source>
        <dbReference type="Google" id="ProtNLM"/>
    </source>
</evidence>
<dbReference type="EMBL" id="JAEEGA010000005">
    <property type="protein sequence ID" value="MBP1041248.1"/>
    <property type="molecule type" value="Genomic_DNA"/>
</dbReference>
<keyword evidence="1" id="KW-0812">Transmembrane</keyword>
<keyword evidence="1" id="KW-0472">Membrane</keyword>
<accession>A0A940SWC8</accession>
<protein>
    <recommendedName>
        <fullName evidence="4">Holin</fullName>
    </recommendedName>
</protein>
<evidence type="ECO:0000313" key="3">
    <source>
        <dbReference type="Proteomes" id="UP000674938"/>
    </source>
</evidence>
<reference evidence="2" key="1">
    <citation type="submission" date="2020-12" db="EMBL/GenBank/DDBJ databases">
        <title>Vagococcus allomyrinae sp. nov. and Enterococcus lavae sp. nov., isolated from the larvae of Allomyrina dichotoma.</title>
        <authorList>
            <person name="Lee S.D."/>
        </authorList>
    </citation>
    <scope>NUCLEOTIDE SEQUENCE</scope>
    <source>
        <strain evidence="2">BWB3-3</strain>
    </source>
</reference>
<dbReference type="AlphaFoldDB" id="A0A940SWC8"/>
<feature type="transmembrane region" description="Helical" evidence="1">
    <location>
        <begin position="6"/>
        <end position="26"/>
    </location>
</feature>
<name>A0A940SWC8_9ENTE</name>
<evidence type="ECO:0000256" key="1">
    <source>
        <dbReference type="SAM" id="Phobius"/>
    </source>
</evidence>